<evidence type="ECO:0000313" key="1">
    <source>
        <dbReference type="EMBL" id="CAG8529163.1"/>
    </source>
</evidence>
<keyword evidence="2" id="KW-1185">Reference proteome</keyword>
<organism evidence="1 2">
    <name type="scientific">Paraglomus occultum</name>
    <dbReference type="NCBI Taxonomy" id="144539"/>
    <lineage>
        <taxon>Eukaryota</taxon>
        <taxon>Fungi</taxon>
        <taxon>Fungi incertae sedis</taxon>
        <taxon>Mucoromycota</taxon>
        <taxon>Glomeromycotina</taxon>
        <taxon>Glomeromycetes</taxon>
        <taxon>Paraglomerales</taxon>
        <taxon>Paraglomeraceae</taxon>
        <taxon>Paraglomus</taxon>
    </lineage>
</organism>
<protein>
    <submittedName>
        <fullName evidence="1">8673_t:CDS:1</fullName>
    </submittedName>
</protein>
<name>A0A9N9FE07_9GLOM</name>
<accession>A0A9N9FE07</accession>
<dbReference type="Proteomes" id="UP000789572">
    <property type="component" value="Unassembled WGS sequence"/>
</dbReference>
<evidence type="ECO:0000313" key="2">
    <source>
        <dbReference type="Proteomes" id="UP000789572"/>
    </source>
</evidence>
<gene>
    <name evidence="1" type="ORF">POCULU_LOCUS3970</name>
</gene>
<dbReference type="AlphaFoldDB" id="A0A9N9FE07"/>
<proteinExistence type="predicted"/>
<comment type="caution">
    <text evidence="1">The sequence shown here is derived from an EMBL/GenBank/DDBJ whole genome shotgun (WGS) entry which is preliminary data.</text>
</comment>
<dbReference type="EMBL" id="CAJVPJ010000479">
    <property type="protein sequence ID" value="CAG8529163.1"/>
    <property type="molecule type" value="Genomic_DNA"/>
</dbReference>
<reference evidence="1" key="1">
    <citation type="submission" date="2021-06" db="EMBL/GenBank/DDBJ databases">
        <authorList>
            <person name="Kallberg Y."/>
            <person name="Tangrot J."/>
            <person name="Rosling A."/>
        </authorList>
    </citation>
    <scope>NUCLEOTIDE SEQUENCE</scope>
    <source>
        <strain evidence="1">IA702</strain>
    </source>
</reference>
<sequence length="68" mass="7613">MLKHLFLSTNLDSNARTYYAEYPPFVSVRVIGKVRLTIENNPPSTLDLFSVSSIGNRSVINLTTITLL</sequence>